<evidence type="ECO:0008006" key="4">
    <source>
        <dbReference type="Google" id="ProtNLM"/>
    </source>
</evidence>
<dbReference type="Proteomes" id="UP001054889">
    <property type="component" value="Unassembled WGS sequence"/>
</dbReference>
<name>A0AAV5BS66_ELECO</name>
<dbReference type="InterPro" id="IPR011009">
    <property type="entry name" value="Kinase-like_dom_sf"/>
</dbReference>
<protein>
    <recommendedName>
        <fullName evidence="4">Protein kinase domain-containing protein</fullName>
    </recommendedName>
</protein>
<dbReference type="EMBL" id="BQKI01000002">
    <property type="protein sequence ID" value="GJM88717.1"/>
    <property type="molecule type" value="Genomic_DNA"/>
</dbReference>
<gene>
    <name evidence="1" type="primary">ga04814</name>
    <name evidence="2" type="synonym">ga05268</name>
    <name evidence="1" type="ORF">PR202_ga04814</name>
    <name evidence="2" type="ORF">PR202_ga05268</name>
</gene>
<accession>A0AAV5BS66</accession>
<comment type="caution">
    <text evidence="1">The sequence shown here is derived from an EMBL/GenBank/DDBJ whole genome shotgun (WGS) entry which is preliminary data.</text>
</comment>
<proteinExistence type="predicted"/>
<organism evidence="1 3">
    <name type="scientific">Eleusine coracana subsp. coracana</name>
    <dbReference type="NCBI Taxonomy" id="191504"/>
    <lineage>
        <taxon>Eukaryota</taxon>
        <taxon>Viridiplantae</taxon>
        <taxon>Streptophyta</taxon>
        <taxon>Embryophyta</taxon>
        <taxon>Tracheophyta</taxon>
        <taxon>Spermatophyta</taxon>
        <taxon>Magnoliopsida</taxon>
        <taxon>Liliopsida</taxon>
        <taxon>Poales</taxon>
        <taxon>Poaceae</taxon>
        <taxon>PACMAD clade</taxon>
        <taxon>Chloridoideae</taxon>
        <taxon>Cynodonteae</taxon>
        <taxon>Eleusininae</taxon>
        <taxon>Eleusine</taxon>
    </lineage>
</organism>
<evidence type="ECO:0000313" key="2">
    <source>
        <dbReference type="EMBL" id="GJM89119.1"/>
    </source>
</evidence>
<sequence>MASVSSQLAALCDKIQALAEPGTDMSLRQVSMACICIATHNLGNAAVPSRITRTRKSLPPVSTLQFRVDNEEYLIMEGDRGFVYKVYHRMTFALKSLFRELGEDDDEEAAAILNLHVLREACFMAACRGHPSLVRFYAVGKFPVPDQYFLLIEHVVDRPTACWQGVGVAAASSGGPSIKLLIWRCGNANLIEQENVQYKS</sequence>
<reference evidence="1" key="2">
    <citation type="submission" date="2021-12" db="EMBL/GenBank/DDBJ databases">
        <title>Resequencing data analysis of finger millet.</title>
        <authorList>
            <person name="Hatakeyama M."/>
            <person name="Aluri S."/>
            <person name="Balachadran M.T."/>
            <person name="Sivarajan S.R."/>
            <person name="Poveda L."/>
            <person name="Shimizu-Inatsugi R."/>
            <person name="Schlapbach R."/>
            <person name="Sreeman S.M."/>
            <person name="Shimizu K.K."/>
        </authorList>
    </citation>
    <scope>NUCLEOTIDE SEQUENCE</scope>
</reference>
<dbReference type="EMBL" id="BQKI01000002">
    <property type="protein sequence ID" value="GJM89119.1"/>
    <property type="molecule type" value="Genomic_DNA"/>
</dbReference>
<reference evidence="1" key="1">
    <citation type="journal article" date="2018" name="DNA Res.">
        <title>Multiple hybrid de novo genome assembly of finger millet, an orphan allotetraploid crop.</title>
        <authorList>
            <person name="Hatakeyama M."/>
            <person name="Aluri S."/>
            <person name="Balachadran M.T."/>
            <person name="Sivarajan S.R."/>
            <person name="Patrignani A."/>
            <person name="Gruter S."/>
            <person name="Poveda L."/>
            <person name="Shimizu-Inatsugi R."/>
            <person name="Baeten J."/>
            <person name="Francoijs K.J."/>
            <person name="Nataraja K.N."/>
            <person name="Reddy Y.A.N."/>
            <person name="Phadnis S."/>
            <person name="Ravikumar R.L."/>
            <person name="Schlapbach R."/>
            <person name="Sreeman S.M."/>
            <person name="Shimizu K.K."/>
        </authorList>
    </citation>
    <scope>NUCLEOTIDE SEQUENCE</scope>
</reference>
<dbReference type="AlphaFoldDB" id="A0AAV5BS66"/>
<dbReference type="Gene3D" id="1.10.510.10">
    <property type="entry name" value="Transferase(Phosphotransferase) domain 1"/>
    <property type="match status" value="1"/>
</dbReference>
<keyword evidence="3" id="KW-1185">Reference proteome</keyword>
<dbReference type="SUPFAM" id="SSF56112">
    <property type="entry name" value="Protein kinase-like (PK-like)"/>
    <property type="match status" value="1"/>
</dbReference>
<evidence type="ECO:0000313" key="1">
    <source>
        <dbReference type="EMBL" id="GJM88717.1"/>
    </source>
</evidence>
<evidence type="ECO:0000313" key="3">
    <source>
        <dbReference type="Proteomes" id="UP001054889"/>
    </source>
</evidence>